<dbReference type="AlphaFoldDB" id="A0A0D2A3S9"/>
<evidence type="ECO:0000256" key="2">
    <source>
        <dbReference type="SAM" id="SignalP"/>
    </source>
</evidence>
<evidence type="ECO:0000256" key="1">
    <source>
        <dbReference type="SAM" id="MobiDB-lite"/>
    </source>
</evidence>
<reference evidence="3 4" key="1">
    <citation type="submission" date="2015-01" db="EMBL/GenBank/DDBJ databases">
        <title>The Genome Sequence of Ochroconis gallopava CBS43764.</title>
        <authorList>
            <consortium name="The Broad Institute Genomics Platform"/>
            <person name="Cuomo C."/>
            <person name="de Hoog S."/>
            <person name="Gorbushina A."/>
            <person name="Stielow B."/>
            <person name="Teixiera M."/>
            <person name="Abouelleil A."/>
            <person name="Chapman S.B."/>
            <person name="Priest M."/>
            <person name="Young S.K."/>
            <person name="Wortman J."/>
            <person name="Nusbaum C."/>
            <person name="Birren B."/>
        </authorList>
    </citation>
    <scope>NUCLEOTIDE SEQUENCE [LARGE SCALE GENOMIC DNA]</scope>
    <source>
        <strain evidence="3 4">CBS 43764</strain>
    </source>
</reference>
<accession>A0A0D2A3S9</accession>
<dbReference type="EMBL" id="KN847557">
    <property type="protein sequence ID" value="KIW01095.1"/>
    <property type="molecule type" value="Genomic_DNA"/>
</dbReference>
<keyword evidence="4" id="KW-1185">Reference proteome</keyword>
<evidence type="ECO:0000313" key="3">
    <source>
        <dbReference type="EMBL" id="KIW01095.1"/>
    </source>
</evidence>
<dbReference type="GeneID" id="27315355"/>
<dbReference type="Proteomes" id="UP000053259">
    <property type="component" value="Unassembled WGS sequence"/>
</dbReference>
<dbReference type="HOGENOM" id="CLU_1620321_0_0_1"/>
<dbReference type="VEuPathDB" id="FungiDB:PV09_07382"/>
<name>A0A0D2A3S9_9PEZI</name>
<feature type="chain" id="PRO_5002253319" evidence="2">
    <location>
        <begin position="19"/>
        <end position="164"/>
    </location>
</feature>
<evidence type="ECO:0000313" key="4">
    <source>
        <dbReference type="Proteomes" id="UP000053259"/>
    </source>
</evidence>
<gene>
    <name evidence="3" type="ORF">PV09_07382</name>
</gene>
<dbReference type="InParanoid" id="A0A0D2A3S9"/>
<protein>
    <submittedName>
        <fullName evidence="3">Uncharacterized protein</fullName>
    </submittedName>
</protein>
<dbReference type="RefSeq" id="XP_016210964.1">
    <property type="nucleotide sequence ID" value="XM_016361144.1"/>
</dbReference>
<organism evidence="3 4">
    <name type="scientific">Verruconis gallopava</name>
    <dbReference type="NCBI Taxonomy" id="253628"/>
    <lineage>
        <taxon>Eukaryota</taxon>
        <taxon>Fungi</taxon>
        <taxon>Dikarya</taxon>
        <taxon>Ascomycota</taxon>
        <taxon>Pezizomycotina</taxon>
        <taxon>Dothideomycetes</taxon>
        <taxon>Pleosporomycetidae</taxon>
        <taxon>Venturiales</taxon>
        <taxon>Sympoventuriaceae</taxon>
        <taxon>Verruconis</taxon>
    </lineage>
</organism>
<feature type="signal peptide" evidence="2">
    <location>
        <begin position="1"/>
        <end position="18"/>
    </location>
</feature>
<sequence length="164" mass="15624">MRLSAALVLFLPASLVLASPNPRPGPAAHAEPAAAPAPTPPAQLADAEVALMRRRAGHADKRQLTVSLFGATAILSNGVLCGGIGILTGCLGTPGTNSVGGTVAASGATVTGSGFTIAASAPSTSSDSSTSSSSSSSGDAVLVTAAPARAALAAGVGAIALRLL</sequence>
<proteinExistence type="predicted"/>
<feature type="region of interest" description="Disordered" evidence="1">
    <location>
        <begin position="22"/>
        <end position="41"/>
    </location>
</feature>
<keyword evidence="2" id="KW-0732">Signal</keyword>